<dbReference type="InterPro" id="IPR015354">
    <property type="entry name" value="DNA_partition_ParG"/>
</dbReference>
<dbReference type="Gene3D" id="1.10.1220.10">
    <property type="entry name" value="Met repressor-like"/>
    <property type="match status" value="1"/>
</dbReference>
<dbReference type="SUPFAM" id="SSF47598">
    <property type="entry name" value="Ribbon-helix-helix"/>
    <property type="match status" value="1"/>
</dbReference>
<sequence length="49" mass="5712">MTEKQVFVRGKISESQKARFKAACALINRPMDEVMAELIEEWLKTQDIK</sequence>
<dbReference type="Proteomes" id="UP000623440">
    <property type="component" value="Unassembled WGS sequence"/>
</dbReference>
<protein>
    <submittedName>
        <fullName evidence="1">ParG</fullName>
    </submittedName>
</protein>
<dbReference type="Pfam" id="PF09274">
    <property type="entry name" value="ParG"/>
    <property type="match status" value="1"/>
</dbReference>
<dbReference type="InterPro" id="IPR010985">
    <property type="entry name" value="Ribbon_hlx_hlx"/>
</dbReference>
<reference evidence="1 2" key="1">
    <citation type="journal article" date="2020" name="ISME J.">
        <title>Comparative genomics reveals insights into cyanobacterial evolution and habitat adaptation.</title>
        <authorList>
            <person name="Chen M.Y."/>
            <person name="Teng W.K."/>
            <person name="Zhao L."/>
            <person name="Hu C.X."/>
            <person name="Zhou Y.K."/>
            <person name="Han B.P."/>
            <person name="Song L.R."/>
            <person name="Shu W.S."/>
        </authorList>
    </citation>
    <scope>NUCLEOTIDE SEQUENCE [LARGE SCALE GENOMIC DNA]</scope>
    <source>
        <strain evidence="1 2">FACHB-838</strain>
    </source>
</reference>
<proteinExistence type="predicted"/>
<gene>
    <name evidence="1" type="ORF">H6G97_29350</name>
</gene>
<accession>A0ABR8DVH5</accession>
<keyword evidence="2" id="KW-1185">Reference proteome</keyword>
<comment type="caution">
    <text evidence="1">The sequence shown here is derived from an EMBL/GenBank/DDBJ whole genome shotgun (WGS) entry which is preliminary data.</text>
</comment>
<dbReference type="InterPro" id="IPR013321">
    <property type="entry name" value="Arc_rbn_hlx_hlx"/>
</dbReference>
<dbReference type="RefSeq" id="WP_083782524.1">
    <property type="nucleotide sequence ID" value="NZ_JACJSI010000096.1"/>
</dbReference>
<organism evidence="1 2">
    <name type="scientific">Nostoc flagelliforme FACHB-838</name>
    <dbReference type="NCBI Taxonomy" id="2692904"/>
    <lineage>
        <taxon>Bacteria</taxon>
        <taxon>Bacillati</taxon>
        <taxon>Cyanobacteriota</taxon>
        <taxon>Cyanophyceae</taxon>
        <taxon>Nostocales</taxon>
        <taxon>Nostocaceae</taxon>
        <taxon>Nostoc</taxon>
    </lineage>
</organism>
<name>A0ABR8DVH5_9NOSO</name>
<evidence type="ECO:0000313" key="2">
    <source>
        <dbReference type="Proteomes" id="UP000623440"/>
    </source>
</evidence>
<dbReference type="EMBL" id="JACJSI010000096">
    <property type="protein sequence ID" value="MBD2533446.1"/>
    <property type="molecule type" value="Genomic_DNA"/>
</dbReference>
<evidence type="ECO:0000313" key="1">
    <source>
        <dbReference type="EMBL" id="MBD2533446.1"/>
    </source>
</evidence>